<dbReference type="Pfam" id="PF09723">
    <property type="entry name" value="Zn_ribbon_8"/>
    <property type="match status" value="1"/>
</dbReference>
<dbReference type="SMART" id="SM00834">
    <property type="entry name" value="CxxC_CXXC_SSSS"/>
    <property type="match status" value="1"/>
</dbReference>
<comment type="caution">
    <text evidence="3">The sequence shown here is derived from an EMBL/GenBank/DDBJ whole genome shotgun (WGS) entry which is preliminary data.</text>
</comment>
<feature type="region of interest" description="Disordered" evidence="1">
    <location>
        <begin position="62"/>
        <end position="117"/>
    </location>
</feature>
<name>A0ABP8HDI9_9BURK</name>
<evidence type="ECO:0000256" key="1">
    <source>
        <dbReference type="SAM" id="MobiDB-lite"/>
    </source>
</evidence>
<evidence type="ECO:0000313" key="3">
    <source>
        <dbReference type="EMBL" id="GAA4337636.1"/>
    </source>
</evidence>
<evidence type="ECO:0000259" key="2">
    <source>
        <dbReference type="SMART" id="SM00834"/>
    </source>
</evidence>
<gene>
    <name evidence="3" type="ORF">GCM10023144_33620</name>
</gene>
<dbReference type="InterPro" id="IPR013429">
    <property type="entry name" value="Regulatory_FmdB_Zinc_ribbon"/>
</dbReference>
<feature type="domain" description="Putative regulatory protein FmdB zinc ribbon" evidence="2">
    <location>
        <begin position="1"/>
        <end position="42"/>
    </location>
</feature>
<dbReference type="RefSeq" id="WP_345251027.1">
    <property type="nucleotide sequence ID" value="NZ_BAABFO010000017.1"/>
</dbReference>
<dbReference type="PANTHER" id="PTHR34404">
    <property type="entry name" value="REGULATORY PROTEIN, FMDB FAMILY"/>
    <property type="match status" value="1"/>
</dbReference>
<dbReference type="Proteomes" id="UP001501671">
    <property type="component" value="Unassembled WGS sequence"/>
</dbReference>
<reference evidence="4" key="1">
    <citation type="journal article" date="2019" name="Int. J. Syst. Evol. Microbiol.">
        <title>The Global Catalogue of Microorganisms (GCM) 10K type strain sequencing project: providing services to taxonomists for standard genome sequencing and annotation.</title>
        <authorList>
            <consortium name="The Broad Institute Genomics Platform"/>
            <consortium name="The Broad Institute Genome Sequencing Center for Infectious Disease"/>
            <person name="Wu L."/>
            <person name="Ma J."/>
        </authorList>
    </citation>
    <scope>NUCLEOTIDE SEQUENCE [LARGE SCALE GENOMIC DNA]</scope>
    <source>
        <strain evidence="4">JCM 17666</strain>
    </source>
</reference>
<dbReference type="NCBIfam" id="TIGR02605">
    <property type="entry name" value="CxxC_CxxC_SSSS"/>
    <property type="match status" value="1"/>
</dbReference>
<protein>
    <recommendedName>
        <fullName evidence="2">Putative regulatory protein FmdB zinc ribbon domain-containing protein</fullName>
    </recommendedName>
</protein>
<organism evidence="3 4">
    <name type="scientific">Pigmentiphaga soli</name>
    <dbReference type="NCBI Taxonomy" id="1007095"/>
    <lineage>
        <taxon>Bacteria</taxon>
        <taxon>Pseudomonadati</taxon>
        <taxon>Pseudomonadota</taxon>
        <taxon>Betaproteobacteria</taxon>
        <taxon>Burkholderiales</taxon>
        <taxon>Alcaligenaceae</taxon>
        <taxon>Pigmentiphaga</taxon>
    </lineage>
</organism>
<accession>A0ABP8HDI9</accession>
<dbReference type="EMBL" id="BAABFO010000017">
    <property type="protein sequence ID" value="GAA4337636.1"/>
    <property type="molecule type" value="Genomic_DNA"/>
</dbReference>
<evidence type="ECO:0000313" key="4">
    <source>
        <dbReference type="Proteomes" id="UP001501671"/>
    </source>
</evidence>
<proteinExistence type="predicted"/>
<feature type="compositionally biased region" description="Low complexity" evidence="1">
    <location>
        <begin position="65"/>
        <end position="117"/>
    </location>
</feature>
<dbReference type="PANTHER" id="PTHR34404:SF2">
    <property type="entry name" value="CONSERVED SERINE RICH PROTEIN"/>
    <property type="match status" value="1"/>
</dbReference>
<sequence length="117" mass="11439">MPIYAYKCTACGFEKDVLQKMSDAPLTECPSCGQSTFAKQLTAAGFQLKGSGWYVTDFRNGGSGAKPAAASSGSPEGRAKPAEGGAKPAGDGAASSAGSSPESSGASKAASTPPAAA</sequence>
<keyword evidence="4" id="KW-1185">Reference proteome</keyword>